<dbReference type="OrthoDB" id="5151893at2"/>
<accession>A0A3N6Z8J4</accession>
<evidence type="ECO:0000313" key="3">
    <source>
        <dbReference type="Proteomes" id="UP000275225"/>
    </source>
</evidence>
<dbReference type="AlphaFoldDB" id="A0A3N6Z8J4"/>
<sequence>MRARRTIALGLLGAVMLAGCSGGGDSVPDDQALKPIETPEGWTEQEIGGVTFATPPEWEELELPDSTEGTARIGFADEPSSSGSTGGIIVMVLPEARFPAKTQAQTFVTSAKNQEQASGDEMSELVWPGAEVAWYATYTAEVGAEETVPHPTAHLVLDLENGYQVQATVRAEEGSPAADHLEDALATIRVSDDVKITEGA</sequence>
<dbReference type="Proteomes" id="UP000275225">
    <property type="component" value="Unassembled WGS sequence"/>
</dbReference>
<proteinExistence type="predicted"/>
<dbReference type="RefSeq" id="WP_124237076.1">
    <property type="nucleotide sequence ID" value="NZ_JBHUFI010000007.1"/>
</dbReference>
<gene>
    <name evidence="2" type="ORF">EHW97_10245</name>
</gene>
<keyword evidence="3" id="KW-1185">Reference proteome</keyword>
<dbReference type="EMBL" id="RQJX01000013">
    <property type="protein sequence ID" value="RQN03267.1"/>
    <property type="molecule type" value="Genomic_DNA"/>
</dbReference>
<evidence type="ECO:0000256" key="1">
    <source>
        <dbReference type="SAM" id="SignalP"/>
    </source>
</evidence>
<feature type="signal peptide" evidence="1">
    <location>
        <begin position="1"/>
        <end position="23"/>
    </location>
</feature>
<keyword evidence="1" id="KW-0732">Signal</keyword>
<dbReference type="PROSITE" id="PS51257">
    <property type="entry name" value="PROKAR_LIPOPROTEIN"/>
    <property type="match status" value="1"/>
</dbReference>
<organism evidence="2 3">
    <name type="scientific">Aeromicrobium camelliae</name>
    <dbReference type="NCBI Taxonomy" id="1538144"/>
    <lineage>
        <taxon>Bacteria</taxon>
        <taxon>Bacillati</taxon>
        <taxon>Actinomycetota</taxon>
        <taxon>Actinomycetes</taxon>
        <taxon>Propionibacteriales</taxon>
        <taxon>Nocardioidaceae</taxon>
        <taxon>Aeromicrobium</taxon>
    </lineage>
</organism>
<comment type="caution">
    <text evidence="2">The sequence shown here is derived from an EMBL/GenBank/DDBJ whole genome shotgun (WGS) entry which is preliminary data.</text>
</comment>
<evidence type="ECO:0008006" key="4">
    <source>
        <dbReference type="Google" id="ProtNLM"/>
    </source>
</evidence>
<name>A0A3N6Z8J4_9ACTN</name>
<evidence type="ECO:0000313" key="2">
    <source>
        <dbReference type="EMBL" id="RQN03267.1"/>
    </source>
</evidence>
<feature type="chain" id="PRO_5039216467" description="DUF1795 domain-containing protein" evidence="1">
    <location>
        <begin position="24"/>
        <end position="200"/>
    </location>
</feature>
<reference evidence="2 3" key="1">
    <citation type="submission" date="2018-11" db="EMBL/GenBank/DDBJ databases">
        <authorList>
            <person name="Li F."/>
        </authorList>
    </citation>
    <scope>NUCLEOTIDE SEQUENCE [LARGE SCALE GENOMIC DNA]</scope>
    <source>
        <strain evidence="2 3">YS17T</strain>
    </source>
</reference>
<protein>
    <recommendedName>
        <fullName evidence="4">DUF1795 domain-containing protein</fullName>
    </recommendedName>
</protein>